<dbReference type="RefSeq" id="WP_279298510.1">
    <property type="nucleotide sequence ID" value="NZ_JAOTIF010000017.1"/>
</dbReference>
<reference evidence="1" key="2">
    <citation type="submission" date="2023-04" db="EMBL/GenBank/DDBJ databases">
        <title>Paracnuella aquatica gen. nov., sp. nov., a member of the family Chitinophagaceae isolated from a hot spring.</title>
        <authorList>
            <person name="Wang C."/>
        </authorList>
    </citation>
    <scope>NUCLEOTIDE SEQUENCE</scope>
    <source>
        <strain evidence="1">LB-8</strain>
    </source>
</reference>
<evidence type="ECO:0000313" key="2">
    <source>
        <dbReference type="Proteomes" id="UP001155483"/>
    </source>
</evidence>
<gene>
    <name evidence="1" type="ORF">OCK74_18270</name>
</gene>
<name>A0A9X2XYC1_9BACT</name>
<reference evidence="1" key="1">
    <citation type="submission" date="2022-09" db="EMBL/GenBank/DDBJ databases">
        <authorList>
            <person name="Yuan C."/>
            <person name="Ke Z."/>
        </authorList>
    </citation>
    <scope>NUCLEOTIDE SEQUENCE</scope>
    <source>
        <strain evidence="1">LB-8</strain>
    </source>
</reference>
<evidence type="ECO:0000313" key="1">
    <source>
        <dbReference type="EMBL" id="MCU7551071.1"/>
    </source>
</evidence>
<sequence length="85" mass="9604">MIRVFTTSFEFQGRTYSSMVQMTIDKSDFAMQISVEDPSLYSLLPDGKISYTSKSGLKTNIEGKKLQAQELVGSVVRSVEKHLYM</sequence>
<keyword evidence="2" id="KW-1185">Reference proteome</keyword>
<proteinExistence type="predicted"/>
<comment type="caution">
    <text evidence="1">The sequence shown here is derived from an EMBL/GenBank/DDBJ whole genome shotgun (WGS) entry which is preliminary data.</text>
</comment>
<protein>
    <submittedName>
        <fullName evidence="1">Uncharacterized protein</fullName>
    </submittedName>
</protein>
<organism evidence="1 2">
    <name type="scientific">Paraflavisolibacter caeni</name>
    <dbReference type="NCBI Taxonomy" id="2982496"/>
    <lineage>
        <taxon>Bacteria</taxon>
        <taxon>Pseudomonadati</taxon>
        <taxon>Bacteroidota</taxon>
        <taxon>Chitinophagia</taxon>
        <taxon>Chitinophagales</taxon>
        <taxon>Chitinophagaceae</taxon>
        <taxon>Paraflavisolibacter</taxon>
    </lineage>
</organism>
<accession>A0A9X2XYC1</accession>
<dbReference type="Proteomes" id="UP001155483">
    <property type="component" value="Unassembled WGS sequence"/>
</dbReference>
<dbReference type="EMBL" id="JAOTIF010000017">
    <property type="protein sequence ID" value="MCU7551071.1"/>
    <property type="molecule type" value="Genomic_DNA"/>
</dbReference>
<dbReference type="AlphaFoldDB" id="A0A9X2XYC1"/>